<keyword evidence="1" id="KW-1185">Reference proteome</keyword>
<dbReference type="Proteomes" id="UP000790787">
    <property type="component" value="Chromosome 2"/>
</dbReference>
<dbReference type="RefSeq" id="XP_075094282.1">
    <property type="nucleotide sequence ID" value="XM_075238181.1"/>
</dbReference>
<sequence>MRQHVLQALVIDTMQRLFRAWKTRLHADYFLYDTDEERLSHRPDDITPEDWVSLAEHFGSLAFKAVSERNKLNRGKQTTKHSCGSKSFAEVEESTHQIEFGNSNTLVKMTEENRCGRIHSHNKFMAYSKKLWLNNNLKKMSFQLVQMRF</sequence>
<gene>
    <name evidence="2" type="primary">LOC107769825</name>
</gene>
<accession>A0AC58TAM7</accession>
<reference evidence="2" key="2">
    <citation type="submission" date="2025-08" db="UniProtKB">
        <authorList>
            <consortium name="RefSeq"/>
        </authorList>
    </citation>
    <scope>IDENTIFICATION</scope>
    <source>
        <tissue evidence="2">Leaf</tissue>
    </source>
</reference>
<reference evidence="1" key="1">
    <citation type="journal article" date="2014" name="Nat. Commun.">
        <title>The tobacco genome sequence and its comparison with those of tomato and potato.</title>
        <authorList>
            <person name="Sierro N."/>
            <person name="Battey J.N."/>
            <person name="Ouadi S."/>
            <person name="Bakaher N."/>
            <person name="Bovet L."/>
            <person name="Willig A."/>
            <person name="Goepfert S."/>
            <person name="Peitsch M.C."/>
            <person name="Ivanov N.V."/>
        </authorList>
    </citation>
    <scope>NUCLEOTIDE SEQUENCE [LARGE SCALE GENOMIC DNA]</scope>
</reference>
<protein>
    <submittedName>
        <fullName evidence="2">Uncharacterized protein LOC107769825 isoform X1</fullName>
    </submittedName>
</protein>
<name>A0AC58TAM7_TOBAC</name>
<evidence type="ECO:0000313" key="1">
    <source>
        <dbReference type="Proteomes" id="UP000790787"/>
    </source>
</evidence>
<organism evidence="1 2">
    <name type="scientific">Nicotiana tabacum</name>
    <name type="common">Common tobacco</name>
    <dbReference type="NCBI Taxonomy" id="4097"/>
    <lineage>
        <taxon>Eukaryota</taxon>
        <taxon>Viridiplantae</taxon>
        <taxon>Streptophyta</taxon>
        <taxon>Embryophyta</taxon>
        <taxon>Tracheophyta</taxon>
        <taxon>Spermatophyta</taxon>
        <taxon>Magnoliopsida</taxon>
        <taxon>eudicotyledons</taxon>
        <taxon>Gunneridae</taxon>
        <taxon>Pentapetalae</taxon>
        <taxon>asterids</taxon>
        <taxon>lamiids</taxon>
        <taxon>Solanales</taxon>
        <taxon>Solanaceae</taxon>
        <taxon>Nicotianoideae</taxon>
        <taxon>Nicotianeae</taxon>
        <taxon>Nicotiana</taxon>
    </lineage>
</organism>
<evidence type="ECO:0000313" key="2">
    <source>
        <dbReference type="RefSeq" id="XP_075094282.1"/>
    </source>
</evidence>
<proteinExistence type="predicted"/>